<dbReference type="NCBIfam" id="TIGR00756">
    <property type="entry name" value="PPR"/>
    <property type="match status" value="2"/>
</dbReference>
<dbReference type="InterPro" id="IPR046960">
    <property type="entry name" value="PPR_At4g14850-like_plant"/>
</dbReference>
<dbReference type="EMBL" id="JBBWWQ010000020">
    <property type="protein sequence ID" value="KAK8916039.1"/>
    <property type="molecule type" value="Genomic_DNA"/>
</dbReference>
<dbReference type="Pfam" id="PF14432">
    <property type="entry name" value="DYW_deaminase"/>
    <property type="match status" value="1"/>
</dbReference>
<proteinExistence type="predicted"/>
<dbReference type="PROSITE" id="PS51375">
    <property type="entry name" value="PPR"/>
    <property type="match status" value="2"/>
</dbReference>
<dbReference type="PANTHER" id="PTHR47926">
    <property type="entry name" value="PENTATRICOPEPTIDE REPEAT-CONTAINING PROTEIN"/>
    <property type="match status" value="1"/>
</dbReference>
<dbReference type="InterPro" id="IPR011990">
    <property type="entry name" value="TPR-like_helical_dom_sf"/>
</dbReference>
<dbReference type="FunFam" id="1.25.40.10:FF:000344">
    <property type="entry name" value="Pentatricopeptide repeat-containing protein"/>
    <property type="match status" value="1"/>
</dbReference>
<keyword evidence="5" id="KW-1185">Reference proteome</keyword>
<dbReference type="InterPro" id="IPR002885">
    <property type="entry name" value="PPR_rpt"/>
</dbReference>
<dbReference type="FunFam" id="1.25.40.10:FF:000277">
    <property type="entry name" value="Pentatricopeptide repeat-containing protein, mitochondrial"/>
    <property type="match status" value="1"/>
</dbReference>
<keyword evidence="1" id="KW-0677">Repeat</keyword>
<evidence type="ECO:0000256" key="2">
    <source>
        <dbReference type="PROSITE-ProRule" id="PRU00708"/>
    </source>
</evidence>
<dbReference type="InterPro" id="IPR032867">
    <property type="entry name" value="DYW_dom"/>
</dbReference>
<evidence type="ECO:0000313" key="5">
    <source>
        <dbReference type="Proteomes" id="UP001418222"/>
    </source>
</evidence>
<gene>
    <name evidence="4" type="primary">PCMP-H52</name>
    <name evidence="4" type="ORF">KSP39_PZI022670</name>
</gene>
<dbReference type="GO" id="GO:0003723">
    <property type="term" value="F:RNA binding"/>
    <property type="evidence" value="ECO:0007669"/>
    <property type="project" value="InterPro"/>
</dbReference>
<organism evidence="4 5">
    <name type="scientific">Platanthera zijinensis</name>
    <dbReference type="NCBI Taxonomy" id="2320716"/>
    <lineage>
        <taxon>Eukaryota</taxon>
        <taxon>Viridiplantae</taxon>
        <taxon>Streptophyta</taxon>
        <taxon>Embryophyta</taxon>
        <taxon>Tracheophyta</taxon>
        <taxon>Spermatophyta</taxon>
        <taxon>Magnoliopsida</taxon>
        <taxon>Liliopsida</taxon>
        <taxon>Asparagales</taxon>
        <taxon>Orchidaceae</taxon>
        <taxon>Orchidoideae</taxon>
        <taxon>Orchideae</taxon>
        <taxon>Orchidinae</taxon>
        <taxon>Platanthera</taxon>
    </lineage>
</organism>
<dbReference type="Pfam" id="PF01535">
    <property type="entry name" value="PPR"/>
    <property type="match status" value="5"/>
</dbReference>
<dbReference type="GO" id="GO:0008270">
    <property type="term" value="F:zinc ion binding"/>
    <property type="evidence" value="ECO:0007669"/>
    <property type="project" value="InterPro"/>
</dbReference>
<accession>A0AAP0AUL6</accession>
<dbReference type="GO" id="GO:0016556">
    <property type="term" value="P:mRNA modification"/>
    <property type="evidence" value="ECO:0007669"/>
    <property type="project" value="UniProtKB-ARBA"/>
</dbReference>
<name>A0AAP0AUL6_9ASPA</name>
<evidence type="ECO:0000259" key="3">
    <source>
        <dbReference type="Pfam" id="PF14432"/>
    </source>
</evidence>
<feature type="repeat" description="PPR" evidence="2">
    <location>
        <begin position="199"/>
        <end position="233"/>
    </location>
</feature>
<evidence type="ECO:0000256" key="1">
    <source>
        <dbReference type="ARBA" id="ARBA00022737"/>
    </source>
</evidence>
<dbReference type="Pfam" id="PF13041">
    <property type="entry name" value="PPR_2"/>
    <property type="match status" value="1"/>
</dbReference>
<dbReference type="Proteomes" id="UP001418222">
    <property type="component" value="Unassembled WGS sequence"/>
</dbReference>
<dbReference type="GO" id="GO:0005737">
    <property type="term" value="C:cytoplasm"/>
    <property type="evidence" value="ECO:0007669"/>
    <property type="project" value="UniProtKB-ARBA"/>
</dbReference>
<dbReference type="AlphaFoldDB" id="A0AAP0AUL6"/>
<feature type="repeat" description="PPR" evidence="2">
    <location>
        <begin position="96"/>
        <end position="130"/>
    </location>
</feature>
<dbReference type="Gene3D" id="1.25.40.10">
    <property type="entry name" value="Tetratricopeptide repeat domain"/>
    <property type="match status" value="2"/>
</dbReference>
<comment type="caution">
    <text evidence="4">The sequence shown here is derived from an EMBL/GenBank/DDBJ whole genome shotgun (WGS) entry which is preliminary data.</text>
</comment>
<reference evidence="4 5" key="1">
    <citation type="journal article" date="2022" name="Nat. Plants">
        <title>Genomes of leafy and leafless Platanthera orchids illuminate the evolution of mycoheterotrophy.</title>
        <authorList>
            <person name="Li M.H."/>
            <person name="Liu K.W."/>
            <person name="Li Z."/>
            <person name="Lu H.C."/>
            <person name="Ye Q.L."/>
            <person name="Zhang D."/>
            <person name="Wang J.Y."/>
            <person name="Li Y.F."/>
            <person name="Zhong Z.M."/>
            <person name="Liu X."/>
            <person name="Yu X."/>
            <person name="Liu D.K."/>
            <person name="Tu X.D."/>
            <person name="Liu B."/>
            <person name="Hao Y."/>
            <person name="Liao X.Y."/>
            <person name="Jiang Y.T."/>
            <person name="Sun W.H."/>
            <person name="Chen J."/>
            <person name="Chen Y.Q."/>
            <person name="Ai Y."/>
            <person name="Zhai J.W."/>
            <person name="Wu S.S."/>
            <person name="Zhou Z."/>
            <person name="Hsiao Y.Y."/>
            <person name="Wu W.L."/>
            <person name="Chen Y.Y."/>
            <person name="Lin Y.F."/>
            <person name="Hsu J.L."/>
            <person name="Li C.Y."/>
            <person name="Wang Z.W."/>
            <person name="Zhao X."/>
            <person name="Zhong W.Y."/>
            <person name="Ma X.K."/>
            <person name="Ma L."/>
            <person name="Huang J."/>
            <person name="Chen G.Z."/>
            <person name="Huang M.Z."/>
            <person name="Huang L."/>
            <person name="Peng D.H."/>
            <person name="Luo Y.B."/>
            <person name="Zou S.Q."/>
            <person name="Chen S.P."/>
            <person name="Lan S."/>
            <person name="Tsai W.C."/>
            <person name="Van de Peer Y."/>
            <person name="Liu Z.J."/>
        </authorList>
    </citation>
    <scope>NUCLEOTIDE SEQUENCE [LARGE SCALE GENOMIC DNA]</scope>
    <source>
        <strain evidence="4">Lor287</strain>
    </source>
</reference>
<protein>
    <submittedName>
        <fullName evidence="4">Pentatricopeptide repeat-containing protein</fullName>
    </submittedName>
</protein>
<feature type="domain" description="DYW" evidence="3">
    <location>
        <begin position="422"/>
        <end position="492"/>
    </location>
</feature>
<dbReference type="PANTHER" id="PTHR47926:SF537">
    <property type="entry name" value="PENTACOTRIPEPTIDE-REPEAT REGION OF PRORP DOMAIN-CONTAINING PROTEIN"/>
    <property type="match status" value="1"/>
</dbReference>
<sequence length="492" mass="53684">MAAVVVTLKFPSIHSVMAEAETLTLAPTRARLSLPRLLKLCARSSALSPGQQLHALSWKLGLHPDLFLSTTLISFYSTCGHLHIALQVFDKMPHKNAVSWTSTINAFLCSGRPDSALSYFSQMLESGIAADSFSLVGALSACAHLSSLNLGRNVHSYITKTGIEVVDFAGTALVDMYCKCGSIDDASMVFSSIPIDAKTIQTWNAMIHGLAVHGLGLSALKVFDEMKSAGVKPNEVTFIALLFACAHSGLLAEGKSHFEEMTRAYGIEPQLKHYGCMVDMLGRAGRLQEAFDMIVNMRVSPNFIVWGSLLSACRLHGNLSMAERAMEAMRGEGRPAGDTSHYVILSNMYRGVGLMEKIADVRDMVGSKPVGLSWVEVDGEVHTFGVGRVNSSGEIWGDIKAKLDEVEERVRGKTTGEECLGEPHSEKMALAFGLIRVGASLPLRISKNLRICGDCHDFMKVVSEDCAREIVVRDCNRFHRFIGGQCSCRDYW</sequence>
<evidence type="ECO:0000313" key="4">
    <source>
        <dbReference type="EMBL" id="KAK8916039.1"/>
    </source>
</evidence>